<evidence type="ECO:0000313" key="3">
    <source>
        <dbReference type="Proteomes" id="UP001157418"/>
    </source>
</evidence>
<dbReference type="AlphaFoldDB" id="A0AAU9P911"/>
<dbReference type="InterPro" id="IPR002020">
    <property type="entry name" value="Citrate_synthase"/>
</dbReference>
<dbReference type="PROSITE" id="PS00399">
    <property type="entry name" value="SUCCINYL_COA_LIG_2"/>
    <property type="match status" value="1"/>
</dbReference>
<dbReference type="GO" id="GO:0006085">
    <property type="term" value="P:acetyl-CoA biosynthetic process"/>
    <property type="evidence" value="ECO:0007669"/>
    <property type="project" value="TreeGrafter"/>
</dbReference>
<dbReference type="SUPFAM" id="SSF52210">
    <property type="entry name" value="Succinyl-CoA synthetase domains"/>
    <property type="match status" value="1"/>
</dbReference>
<evidence type="ECO:0008006" key="4">
    <source>
        <dbReference type="Google" id="ProtNLM"/>
    </source>
</evidence>
<comment type="caution">
    <text evidence="2">The sequence shown here is derived from an EMBL/GenBank/DDBJ whole genome shotgun (WGS) entry which is preliminary data.</text>
</comment>
<keyword evidence="3" id="KW-1185">Reference proteome</keyword>
<dbReference type="PANTHER" id="PTHR23118:SF42">
    <property type="entry name" value="ATP-CITRATE SYNTHASE"/>
    <property type="match status" value="1"/>
</dbReference>
<evidence type="ECO:0000313" key="2">
    <source>
        <dbReference type="EMBL" id="CAH1446629.1"/>
    </source>
</evidence>
<name>A0AAU9P911_9ASTR</name>
<dbReference type="PANTHER" id="PTHR23118">
    <property type="entry name" value="ATP-CITRATE SYNTHASE"/>
    <property type="match status" value="1"/>
</dbReference>
<reference evidence="2 3" key="1">
    <citation type="submission" date="2022-01" db="EMBL/GenBank/DDBJ databases">
        <authorList>
            <person name="Xiong W."/>
            <person name="Schranz E."/>
        </authorList>
    </citation>
    <scope>NUCLEOTIDE SEQUENCE [LARGE SCALE GENOMIC DNA]</scope>
</reference>
<organism evidence="2 3">
    <name type="scientific">Lactuca virosa</name>
    <dbReference type="NCBI Taxonomy" id="75947"/>
    <lineage>
        <taxon>Eukaryota</taxon>
        <taxon>Viridiplantae</taxon>
        <taxon>Streptophyta</taxon>
        <taxon>Embryophyta</taxon>
        <taxon>Tracheophyta</taxon>
        <taxon>Spermatophyta</taxon>
        <taxon>Magnoliopsida</taxon>
        <taxon>eudicotyledons</taxon>
        <taxon>Gunneridae</taxon>
        <taxon>Pentapetalae</taxon>
        <taxon>asterids</taxon>
        <taxon>campanulids</taxon>
        <taxon>Asterales</taxon>
        <taxon>Asteraceae</taxon>
        <taxon>Cichorioideae</taxon>
        <taxon>Cichorieae</taxon>
        <taxon>Lactucinae</taxon>
        <taxon>Lactuca</taxon>
    </lineage>
</organism>
<protein>
    <recommendedName>
        <fullName evidence="4">ATP citrate synthase</fullName>
    </recommendedName>
</protein>
<dbReference type="InterPro" id="IPR017440">
    <property type="entry name" value="Cit_synth/succinyl-CoA_lig_AS"/>
</dbReference>
<evidence type="ECO:0000256" key="1">
    <source>
        <dbReference type="ARBA" id="ARBA00011412"/>
    </source>
</evidence>
<dbReference type="GO" id="GO:0006633">
    <property type="term" value="P:fatty acid biosynthetic process"/>
    <property type="evidence" value="ECO:0007669"/>
    <property type="project" value="TreeGrafter"/>
</dbReference>
<sequence length="219" mass="23759">MASLIITLLHLFIKFPSDFFKTKSKVHPCNRLFERLAIDFDWFLFSLQVVIGPATVGGIQAGAFKIGDTAGTIDNIIQCKLYRPGSVGFVSKSIKMIVVLGELDGRDEYSLVEALKSGKINKPVCAWVSGTCARPFKSEVQFGHAGAKSGGEMESAQAKNEALKDAGAVVPTSFESFEASIKETYEKLAEEGKITPVMEITPPHLPPKEVDNGCSMMPL</sequence>
<dbReference type="GO" id="GO:0005829">
    <property type="term" value="C:cytosol"/>
    <property type="evidence" value="ECO:0007669"/>
    <property type="project" value="TreeGrafter"/>
</dbReference>
<comment type="subunit">
    <text evidence="1">Heterooctamer of 4 alpha and 4 beta chains.</text>
</comment>
<proteinExistence type="predicted"/>
<gene>
    <name evidence="2" type="ORF">LVIROSA_LOCUS32308</name>
</gene>
<dbReference type="GO" id="GO:0003878">
    <property type="term" value="F:ATP citrate synthase activity"/>
    <property type="evidence" value="ECO:0007669"/>
    <property type="project" value="TreeGrafter"/>
</dbReference>
<accession>A0AAU9P911</accession>
<dbReference type="Gene3D" id="3.40.50.261">
    <property type="entry name" value="Succinyl-CoA synthetase domains"/>
    <property type="match status" value="2"/>
</dbReference>
<dbReference type="EMBL" id="CAKMRJ010005523">
    <property type="protein sequence ID" value="CAH1446629.1"/>
    <property type="molecule type" value="Genomic_DNA"/>
</dbReference>
<dbReference type="Proteomes" id="UP001157418">
    <property type="component" value="Unassembled WGS sequence"/>
</dbReference>
<dbReference type="InterPro" id="IPR016102">
    <property type="entry name" value="Succinyl-CoA_synth-like"/>
</dbReference>